<evidence type="ECO:0000256" key="7">
    <source>
        <dbReference type="ARBA" id="ARBA00022962"/>
    </source>
</evidence>
<dbReference type="RefSeq" id="WP_340292396.1">
    <property type="nucleotide sequence ID" value="NZ_JBBJUP010000014.1"/>
</dbReference>
<dbReference type="InterPro" id="IPR017932">
    <property type="entry name" value="GATase_2_dom"/>
</dbReference>
<sequence length="624" mass="69793">MCGICGWIDYRHDLGADEHARTLAAMNDTMSCRGPDQQGVWTGGPAALCHRRLAVIDIEGGRQPMSLDEGPDADLHIVYSGETYNFRELREQLAAAGHRFRTASDTEVVLRAHREWGRRDPREVARRLNGMFAYALWDARTQELVLVRDRLGIKPLYYYPTPHGVLFGSEPKAILANPEADRVVDAEGLRRALAFVSDMSNAVFRGMREVPPGCVVRVSRDGGVREERYWQLTDTGHTDDVDTTVHHVRELLEDTALRQLYADVPLCTLLSGGLDSSALTALAAKHVDGTVRSFAVDFVGYADNFVADDARGTPDTPYVHEVAEYVGTSHRDIVLRTEDMMDPAVRRATVHARDLPAGIGDMDSSLYLLFSAIRQESTVALSGESADEVFGGYRDFHDAETVAADTFPWLAGRMMNQDQSDPGLFDRAVWAQLDVPGFVDEQYRAALAEVPELTGPAADDPHERRMREICYLYLTRWLPILLDRKDRMSMAVGLEVRVPFCDHRLVEYVFGTPWSQKTFDGREKSLLRHATSDLLPESVVQRVKSPYPSTQDDGYEKSLRDQVAEIMARGDDAPVAPLVDREAVLARLDEGGGHEANSMGRRMQLERIIDLNTWIGDYDVELSL</sequence>
<dbReference type="Gene3D" id="3.60.20.10">
    <property type="entry name" value="Glutamine Phosphoribosylpyrophosphate, subunit 1, domain 1"/>
    <property type="match status" value="1"/>
</dbReference>
<dbReference type="PROSITE" id="PS51278">
    <property type="entry name" value="GATASE_TYPE_2"/>
    <property type="match status" value="1"/>
</dbReference>
<dbReference type="SUPFAM" id="SSF56235">
    <property type="entry name" value="N-terminal nucleophile aminohydrolases (Ntn hydrolases)"/>
    <property type="match status" value="1"/>
</dbReference>
<keyword evidence="11" id="KW-1185">Reference proteome</keyword>
<dbReference type="Pfam" id="PF13537">
    <property type="entry name" value="GATase_7"/>
    <property type="match status" value="1"/>
</dbReference>
<evidence type="ECO:0000256" key="2">
    <source>
        <dbReference type="ARBA" id="ARBA00005752"/>
    </source>
</evidence>
<keyword evidence="6" id="KW-0061">Asparagine biosynthesis</keyword>
<evidence type="ECO:0000256" key="4">
    <source>
        <dbReference type="ARBA" id="ARBA00022741"/>
    </source>
</evidence>
<dbReference type="InterPro" id="IPR006426">
    <property type="entry name" value="Asn_synth_AEB"/>
</dbReference>
<evidence type="ECO:0000256" key="6">
    <source>
        <dbReference type="ARBA" id="ARBA00022888"/>
    </source>
</evidence>
<evidence type="ECO:0000256" key="5">
    <source>
        <dbReference type="ARBA" id="ARBA00022840"/>
    </source>
</evidence>
<feature type="domain" description="Glutamine amidotransferase type-2" evidence="9">
    <location>
        <begin position="2"/>
        <end position="221"/>
    </location>
</feature>
<dbReference type="Proteomes" id="UP001364211">
    <property type="component" value="Unassembled WGS sequence"/>
</dbReference>
<dbReference type="CDD" id="cd00712">
    <property type="entry name" value="AsnB"/>
    <property type="match status" value="1"/>
</dbReference>
<organism evidence="10 11">
    <name type="scientific">Pseudonocardia spirodelae</name>
    <dbReference type="NCBI Taxonomy" id="3133431"/>
    <lineage>
        <taxon>Bacteria</taxon>
        <taxon>Bacillati</taxon>
        <taxon>Actinomycetota</taxon>
        <taxon>Actinomycetes</taxon>
        <taxon>Pseudonocardiales</taxon>
        <taxon>Pseudonocardiaceae</taxon>
        <taxon>Pseudonocardia</taxon>
    </lineage>
</organism>
<proteinExistence type="inferred from homology"/>
<accession>A0ABU8TA35</accession>
<evidence type="ECO:0000256" key="1">
    <source>
        <dbReference type="ARBA" id="ARBA00005187"/>
    </source>
</evidence>
<evidence type="ECO:0000259" key="9">
    <source>
        <dbReference type="PROSITE" id="PS51278"/>
    </source>
</evidence>
<dbReference type="EC" id="6.3.5.4" evidence="3"/>
<dbReference type="PIRSF" id="PIRSF001589">
    <property type="entry name" value="Asn_synthetase_glu-h"/>
    <property type="match status" value="1"/>
</dbReference>
<comment type="catalytic activity">
    <reaction evidence="8">
        <text>L-aspartate + L-glutamine + ATP + H2O = L-asparagine + L-glutamate + AMP + diphosphate + H(+)</text>
        <dbReference type="Rhea" id="RHEA:12228"/>
        <dbReference type="ChEBI" id="CHEBI:15377"/>
        <dbReference type="ChEBI" id="CHEBI:15378"/>
        <dbReference type="ChEBI" id="CHEBI:29985"/>
        <dbReference type="ChEBI" id="CHEBI:29991"/>
        <dbReference type="ChEBI" id="CHEBI:30616"/>
        <dbReference type="ChEBI" id="CHEBI:33019"/>
        <dbReference type="ChEBI" id="CHEBI:58048"/>
        <dbReference type="ChEBI" id="CHEBI:58359"/>
        <dbReference type="ChEBI" id="CHEBI:456215"/>
        <dbReference type="EC" id="6.3.5.4"/>
    </reaction>
</comment>
<gene>
    <name evidence="10" type="primary">asnB</name>
    <name evidence="10" type="ORF">WJX68_17930</name>
</gene>
<keyword evidence="10" id="KW-0436">Ligase</keyword>
<protein>
    <recommendedName>
        <fullName evidence="3">asparagine synthase (glutamine-hydrolyzing)</fullName>
        <ecNumber evidence="3">6.3.5.4</ecNumber>
    </recommendedName>
</protein>
<evidence type="ECO:0000256" key="8">
    <source>
        <dbReference type="ARBA" id="ARBA00048741"/>
    </source>
</evidence>
<dbReference type="InterPro" id="IPR001962">
    <property type="entry name" value="Asn_synthase"/>
</dbReference>
<keyword evidence="6" id="KW-0028">Amino-acid biosynthesis</keyword>
<dbReference type="InterPro" id="IPR051786">
    <property type="entry name" value="ASN_synthetase/amidase"/>
</dbReference>
<comment type="similarity">
    <text evidence="2">Belongs to the asparagine synthetase family.</text>
</comment>
<dbReference type="NCBIfam" id="TIGR01536">
    <property type="entry name" value="asn_synth_AEB"/>
    <property type="match status" value="1"/>
</dbReference>
<evidence type="ECO:0000256" key="3">
    <source>
        <dbReference type="ARBA" id="ARBA00012737"/>
    </source>
</evidence>
<dbReference type="SUPFAM" id="SSF52402">
    <property type="entry name" value="Adenine nucleotide alpha hydrolases-like"/>
    <property type="match status" value="1"/>
</dbReference>
<comment type="pathway">
    <text evidence="1">Amino-acid biosynthesis; L-asparagine biosynthesis; L-asparagine from L-aspartate (L-Gln route): step 1/1.</text>
</comment>
<dbReference type="PANTHER" id="PTHR43284">
    <property type="entry name" value="ASPARAGINE SYNTHETASE (GLUTAMINE-HYDROLYZING)"/>
    <property type="match status" value="1"/>
</dbReference>
<dbReference type="CDD" id="cd01991">
    <property type="entry name" value="Asn_synthase_B_C"/>
    <property type="match status" value="1"/>
</dbReference>
<keyword evidence="5" id="KW-0067">ATP-binding</keyword>
<comment type="caution">
    <text evidence="10">The sequence shown here is derived from an EMBL/GenBank/DDBJ whole genome shotgun (WGS) entry which is preliminary data.</text>
</comment>
<dbReference type="InterPro" id="IPR014729">
    <property type="entry name" value="Rossmann-like_a/b/a_fold"/>
</dbReference>
<keyword evidence="7" id="KW-0315">Glutamine amidotransferase</keyword>
<dbReference type="EMBL" id="JBBJUP010000014">
    <property type="protein sequence ID" value="MEJ8280826.1"/>
    <property type="molecule type" value="Genomic_DNA"/>
</dbReference>
<evidence type="ECO:0000313" key="11">
    <source>
        <dbReference type="Proteomes" id="UP001364211"/>
    </source>
</evidence>
<dbReference type="InterPro" id="IPR033738">
    <property type="entry name" value="AsnB_N"/>
</dbReference>
<dbReference type="Gene3D" id="3.40.50.620">
    <property type="entry name" value="HUPs"/>
    <property type="match status" value="1"/>
</dbReference>
<reference evidence="10 11" key="1">
    <citation type="submission" date="2024-03" db="EMBL/GenBank/DDBJ databases">
        <title>Draft genome sequence of Pseudonocardia sp. DW16-2.</title>
        <authorList>
            <person name="Duangmal K."/>
        </authorList>
    </citation>
    <scope>NUCLEOTIDE SEQUENCE [LARGE SCALE GENOMIC DNA]</scope>
    <source>
        <strain evidence="10 11">DW16-2</strain>
    </source>
</reference>
<dbReference type="InterPro" id="IPR029055">
    <property type="entry name" value="Ntn_hydrolases_N"/>
</dbReference>
<keyword evidence="4" id="KW-0547">Nucleotide-binding</keyword>
<dbReference type="Pfam" id="PF00733">
    <property type="entry name" value="Asn_synthase"/>
    <property type="match status" value="1"/>
</dbReference>
<evidence type="ECO:0000313" key="10">
    <source>
        <dbReference type="EMBL" id="MEJ8280826.1"/>
    </source>
</evidence>
<name>A0ABU8TA35_9PSEU</name>
<dbReference type="PANTHER" id="PTHR43284:SF1">
    <property type="entry name" value="ASPARAGINE SYNTHETASE"/>
    <property type="match status" value="1"/>
</dbReference>
<dbReference type="GO" id="GO:0004066">
    <property type="term" value="F:asparagine synthase (glutamine-hydrolyzing) activity"/>
    <property type="evidence" value="ECO:0007669"/>
    <property type="project" value="UniProtKB-EC"/>
</dbReference>